<feature type="coiled-coil region" evidence="3">
    <location>
        <begin position="437"/>
        <end position="464"/>
    </location>
</feature>
<dbReference type="GO" id="GO:0034605">
    <property type="term" value="P:cellular response to heat"/>
    <property type="evidence" value="ECO:0007669"/>
    <property type="project" value="TreeGrafter"/>
</dbReference>
<dbReference type="GO" id="GO:0016887">
    <property type="term" value="F:ATP hydrolysis activity"/>
    <property type="evidence" value="ECO:0007669"/>
    <property type="project" value="InterPro"/>
</dbReference>
<evidence type="ECO:0000256" key="4">
    <source>
        <dbReference type="SAM" id="MobiDB-lite"/>
    </source>
</evidence>
<dbReference type="PRINTS" id="PR00300">
    <property type="entry name" value="CLPPROTEASEA"/>
</dbReference>
<feature type="region of interest" description="Disordered" evidence="4">
    <location>
        <begin position="515"/>
        <end position="536"/>
    </location>
</feature>
<proteinExistence type="predicted"/>
<dbReference type="InterPro" id="IPR027417">
    <property type="entry name" value="P-loop_NTPase"/>
</dbReference>
<evidence type="ECO:0000256" key="1">
    <source>
        <dbReference type="ARBA" id="ARBA00022741"/>
    </source>
</evidence>
<feature type="region of interest" description="Disordered" evidence="4">
    <location>
        <begin position="708"/>
        <end position="731"/>
    </location>
</feature>
<dbReference type="PANTHER" id="PTHR11638">
    <property type="entry name" value="ATP-DEPENDENT CLP PROTEASE"/>
    <property type="match status" value="1"/>
</dbReference>
<dbReference type="InterPro" id="IPR003959">
    <property type="entry name" value="ATPase_AAA_core"/>
</dbReference>
<evidence type="ECO:0000313" key="7">
    <source>
        <dbReference type="Proteomes" id="UP000655225"/>
    </source>
</evidence>
<accession>A0A835D049</accession>
<dbReference type="InterPro" id="IPR041546">
    <property type="entry name" value="ClpA/ClpB_AAA_lid"/>
</dbReference>
<dbReference type="GO" id="GO:0005524">
    <property type="term" value="F:ATP binding"/>
    <property type="evidence" value="ECO:0007669"/>
    <property type="project" value="UniProtKB-KW"/>
</dbReference>
<dbReference type="Gene3D" id="1.10.8.60">
    <property type="match status" value="1"/>
</dbReference>
<keyword evidence="7" id="KW-1185">Reference proteome</keyword>
<gene>
    <name evidence="6" type="ORF">HHK36_030256</name>
</gene>
<dbReference type="EMBL" id="JABCRI010000023">
    <property type="protein sequence ID" value="KAF8378907.1"/>
    <property type="molecule type" value="Genomic_DNA"/>
</dbReference>
<dbReference type="SUPFAM" id="SSF81923">
    <property type="entry name" value="Double Clp-N motif"/>
    <property type="match status" value="1"/>
</dbReference>
<keyword evidence="2" id="KW-0067">ATP-binding</keyword>
<comment type="caution">
    <text evidence="6">The sequence shown here is derived from an EMBL/GenBank/DDBJ whole genome shotgun (WGS) entry which is preliminary data.</text>
</comment>
<dbReference type="Pfam" id="PF07724">
    <property type="entry name" value="AAA_2"/>
    <property type="match status" value="2"/>
</dbReference>
<dbReference type="SMART" id="SM01086">
    <property type="entry name" value="ClpB_D2-small"/>
    <property type="match status" value="1"/>
</dbReference>
<sequence>MSSEEVRLVALDMGALVAGVKFRGQIEERVKGVLDEVENFEWKVILFIDEVHLFLVAARWLYGCNQPIHVDACLSYQTNQVLEAACILAMDSGLTKITPYHVALTLISDPNGILRQAIANVGGGYPAANSFERALKEAMEKNSSEQPCHSEIPPSSSLKKVIRLAEEAQKFRGKTELAKALAQQLFHDENLLVRIDMSEYMDVHSGSRLFGAPPGYVGHEGGQLIEAVRRRLYSVVLLDEFEKANVGKHFWPELLNRLDEIVIFDSLSQEHLKKVVRIQMKDVACRLAERGIALAVSDAALDILLEESYNPVYGARTIRRWLEKKVVTELLKKLVTEKIDENSTVSIDADLGGKELILYGGEGWRTCEFNHRRHMPDKAIDLVDEAFANVKVQHNSQPEEIYNLNRKIIRLEFELYALEKEKDKASKACLVEVWKELVDVRDKLQSLMMKYKKEKERVKEIQRLKQRREEPMFSLQETERTMNWDGIADQKNGEIQAIEAAIAKFEGDTHENSLLTETRPDCGSGEPLDWDTSPRLGENEKERYVGHEEGGQFTEAVRRRPYSVVWLNEFEKANVFVFNTLLQVLGDGRLTDGKRCTTDFTNTVIIMTSNLGAQLLPSGLGGNCSMQVTREQVMLEVGKHFRPELLRAFVEALISPAKMDDLEKGRMMMGRCDLPEREDRRTATQPREGNSSYWIEIFTDQGARIGLRSSPIKEQGSEGAAAPELDRIRLR</sequence>
<dbReference type="Gene3D" id="3.40.50.300">
    <property type="entry name" value="P-loop containing nucleotide triphosphate hydrolases"/>
    <property type="match status" value="4"/>
</dbReference>
<evidence type="ECO:0000256" key="3">
    <source>
        <dbReference type="SAM" id="Coils"/>
    </source>
</evidence>
<evidence type="ECO:0000313" key="6">
    <source>
        <dbReference type="EMBL" id="KAF8378907.1"/>
    </source>
</evidence>
<dbReference type="InterPro" id="IPR050130">
    <property type="entry name" value="ClpA_ClpB"/>
</dbReference>
<dbReference type="PANTHER" id="PTHR11638:SF18">
    <property type="entry name" value="HEAT SHOCK PROTEIN 104"/>
    <property type="match status" value="1"/>
</dbReference>
<dbReference type="InterPro" id="IPR036628">
    <property type="entry name" value="Clp_N_dom_sf"/>
</dbReference>
<dbReference type="SUPFAM" id="SSF52540">
    <property type="entry name" value="P-loop containing nucleoside triphosphate hydrolases"/>
    <property type="match status" value="4"/>
</dbReference>
<feature type="domain" description="Clp ATPase C-terminal" evidence="5">
    <location>
        <begin position="267"/>
        <end position="358"/>
    </location>
</feature>
<evidence type="ECO:0000256" key="2">
    <source>
        <dbReference type="ARBA" id="ARBA00022840"/>
    </source>
</evidence>
<dbReference type="InterPro" id="IPR001270">
    <property type="entry name" value="ClpA/B"/>
</dbReference>
<reference evidence="6 7" key="1">
    <citation type="submission" date="2020-04" db="EMBL/GenBank/DDBJ databases">
        <title>Plant Genome Project.</title>
        <authorList>
            <person name="Zhang R.-G."/>
        </authorList>
    </citation>
    <scope>NUCLEOTIDE SEQUENCE [LARGE SCALE GENOMIC DNA]</scope>
    <source>
        <strain evidence="6">YNK0</strain>
        <tissue evidence="6">Leaf</tissue>
    </source>
</reference>
<dbReference type="InterPro" id="IPR019489">
    <property type="entry name" value="Clp_ATPase_C"/>
</dbReference>
<name>A0A835D049_TETSI</name>
<keyword evidence="3" id="KW-0175">Coiled coil</keyword>
<dbReference type="Pfam" id="PF10431">
    <property type="entry name" value="ClpB_D2-small"/>
    <property type="match status" value="1"/>
</dbReference>
<dbReference type="GO" id="GO:0005737">
    <property type="term" value="C:cytoplasm"/>
    <property type="evidence" value="ECO:0007669"/>
    <property type="project" value="TreeGrafter"/>
</dbReference>
<organism evidence="6 7">
    <name type="scientific">Tetracentron sinense</name>
    <name type="common">Spur-leaf</name>
    <dbReference type="NCBI Taxonomy" id="13715"/>
    <lineage>
        <taxon>Eukaryota</taxon>
        <taxon>Viridiplantae</taxon>
        <taxon>Streptophyta</taxon>
        <taxon>Embryophyta</taxon>
        <taxon>Tracheophyta</taxon>
        <taxon>Spermatophyta</taxon>
        <taxon>Magnoliopsida</taxon>
        <taxon>Trochodendrales</taxon>
        <taxon>Trochodendraceae</taxon>
        <taxon>Tetracentron</taxon>
    </lineage>
</organism>
<keyword evidence="1" id="KW-0547">Nucleotide-binding</keyword>
<dbReference type="Pfam" id="PF17871">
    <property type="entry name" value="AAA_lid_9"/>
    <property type="match status" value="1"/>
</dbReference>
<dbReference type="Proteomes" id="UP000655225">
    <property type="component" value="Unassembled WGS sequence"/>
</dbReference>
<evidence type="ECO:0000259" key="5">
    <source>
        <dbReference type="SMART" id="SM01086"/>
    </source>
</evidence>
<dbReference type="AlphaFoldDB" id="A0A835D049"/>
<protein>
    <recommendedName>
        <fullName evidence="5">Clp ATPase C-terminal domain-containing protein</fullName>
    </recommendedName>
</protein>